<dbReference type="PANTHER" id="PTHR12184:SF1">
    <property type="entry name" value="UBIQUINOL-CYTOCHROME-C REDUCTASE COMPLEX ASSEMBLY FACTOR 1"/>
    <property type="match status" value="1"/>
</dbReference>
<comment type="caution">
    <text evidence="4">The sequence shown here is derived from an EMBL/GenBank/DDBJ whole genome shotgun (WGS) entry which is preliminary data.</text>
</comment>
<feature type="domain" description="Ubiquinol-cytochrome c chaperone" evidence="3">
    <location>
        <begin position="88"/>
        <end position="225"/>
    </location>
</feature>
<dbReference type="OrthoDB" id="10253878at2759"/>
<dbReference type="GO" id="GO:0005739">
    <property type="term" value="C:mitochondrion"/>
    <property type="evidence" value="ECO:0007669"/>
    <property type="project" value="TreeGrafter"/>
</dbReference>
<dbReference type="GO" id="GO:0034551">
    <property type="term" value="P:mitochondrial respiratory chain complex III assembly"/>
    <property type="evidence" value="ECO:0007669"/>
    <property type="project" value="TreeGrafter"/>
</dbReference>
<reference evidence="4 5" key="2">
    <citation type="journal article" date="2017" name="Sci. Rep.">
        <title>Ant-infecting Ophiocordyceps genomes reveal a high diversity of potential behavioral manipulation genes and a possible major role for enterotoxins.</title>
        <authorList>
            <person name="de Bekker C."/>
            <person name="Ohm R.A."/>
            <person name="Evans H.C."/>
            <person name="Brachmann A."/>
            <person name="Hughes D.P."/>
        </authorList>
    </citation>
    <scope>NUCLEOTIDE SEQUENCE [LARGE SCALE GENOMIC DNA]</scope>
    <source>
        <strain evidence="4 5">SC16a</strain>
    </source>
</reference>
<sequence length="266" mass="30100">MSNTFRSRRSPTTLIRRLSGTAERPGLLGSYTDAYRVIAAAERVFHVCSRPADYAIAEQVRKEERVTRLEDGEELGISLTPLNVWHNSFKLPPSFSTWTHVTMLHMYLVNARLRCFEIEAYRNWQQQLIDQFFFECEKKMHVDHNISSSALRQRYLKEVLIQWRGLLLAYDEGLIKGDAILASAVWRNLFKGSPETDPRALLAVVGWMRASLAALEATSDQSLAQDVKGILAKPVADFATSLGEPAESRPPGARQEAAKRRFAYSA</sequence>
<evidence type="ECO:0000313" key="5">
    <source>
        <dbReference type="Proteomes" id="UP000037136"/>
    </source>
</evidence>
<name>A0A2A9PGN0_OPHUN</name>
<evidence type="ECO:0000256" key="1">
    <source>
        <dbReference type="ARBA" id="ARBA00006407"/>
    </source>
</evidence>
<dbReference type="InterPro" id="IPR007129">
    <property type="entry name" value="Ubiqinol_cyt_c_chaperone_CPB3"/>
</dbReference>
<dbReference type="STRING" id="268505.A0A2A9PGN0"/>
<evidence type="ECO:0000259" key="3">
    <source>
        <dbReference type="Pfam" id="PF03981"/>
    </source>
</evidence>
<protein>
    <recommendedName>
        <fullName evidence="3">Ubiquinol-cytochrome c chaperone domain-containing protein</fullName>
    </recommendedName>
</protein>
<dbReference type="Proteomes" id="UP000037136">
    <property type="component" value="Unassembled WGS sequence"/>
</dbReference>
<organism evidence="4 5">
    <name type="scientific">Ophiocordyceps unilateralis</name>
    <name type="common">Zombie-ant fungus</name>
    <name type="synonym">Torrubia unilateralis</name>
    <dbReference type="NCBI Taxonomy" id="268505"/>
    <lineage>
        <taxon>Eukaryota</taxon>
        <taxon>Fungi</taxon>
        <taxon>Dikarya</taxon>
        <taxon>Ascomycota</taxon>
        <taxon>Pezizomycotina</taxon>
        <taxon>Sordariomycetes</taxon>
        <taxon>Hypocreomycetidae</taxon>
        <taxon>Hypocreales</taxon>
        <taxon>Ophiocordycipitaceae</taxon>
        <taxon>Ophiocordyceps</taxon>
    </lineage>
</organism>
<comment type="similarity">
    <text evidence="1">Belongs to the CBP3 family.</text>
</comment>
<feature type="region of interest" description="Disordered" evidence="2">
    <location>
        <begin position="242"/>
        <end position="266"/>
    </location>
</feature>
<proteinExistence type="inferred from homology"/>
<evidence type="ECO:0000256" key="2">
    <source>
        <dbReference type="SAM" id="MobiDB-lite"/>
    </source>
</evidence>
<accession>A0A2A9PGN0</accession>
<reference evidence="4 5" key="1">
    <citation type="journal article" date="2015" name="BMC Genomics">
        <title>Gene expression during zombie ant biting behavior reflects the complexity underlying fungal parasitic behavioral manipulation.</title>
        <authorList>
            <person name="de Bekker C."/>
            <person name="Ohm R.A."/>
            <person name="Loreto R.G."/>
            <person name="Sebastian A."/>
            <person name="Albert I."/>
            <person name="Merrow M."/>
            <person name="Brachmann A."/>
            <person name="Hughes D.P."/>
        </authorList>
    </citation>
    <scope>NUCLEOTIDE SEQUENCE [LARGE SCALE GENOMIC DNA]</scope>
    <source>
        <strain evidence="4 5">SC16a</strain>
    </source>
</reference>
<dbReference type="EMBL" id="LAZP02000158">
    <property type="protein sequence ID" value="PFH59996.1"/>
    <property type="molecule type" value="Genomic_DNA"/>
</dbReference>
<evidence type="ECO:0000313" key="4">
    <source>
        <dbReference type="EMBL" id="PFH59996.1"/>
    </source>
</evidence>
<keyword evidence="5" id="KW-1185">Reference proteome</keyword>
<gene>
    <name evidence="4" type="ORF">XA68_11579</name>
</gene>
<dbReference type="Pfam" id="PF03981">
    <property type="entry name" value="Ubiq_cyt_C_chap"/>
    <property type="match status" value="1"/>
</dbReference>
<dbReference type="PANTHER" id="PTHR12184">
    <property type="entry name" value="UBIQUINOL-CYTOCHROME C REDUCTASE COMPLEX ASSEMBLY FACTOR 1 FAMILY MEMBER"/>
    <property type="match status" value="1"/>
</dbReference>
<dbReference type="AlphaFoldDB" id="A0A2A9PGN0"/>
<dbReference type="InterPro" id="IPR021150">
    <property type="entry name" value="Ubiq_cyt_c_chap"/>
</dbReference>